<dbReference type="Pfam" id="PF13360">
    <property type="entry name" value="PQQ_2"/>
    <property type="match status" value="2"/>
</dbReference>
<sequence length="480" mass="52186">MPAAGTGHSTRMVPLHVRRATALLALLLVGTVLTACQQDDDPAPQSEPTPSETPTATPTPTPEPPAEPEPAALDPLTWRSEEHRGQPLELRRLDGDYVAVETQAIARLSPTGEFRWRWTPDGKDDVWPFFAGDDVAVAEQSLKPKADHEVVAVDLRTGDELWRAPSNGYSTGGDGRVFTTTCTGGRTDDSDGDCTMTARDARTGDPLWVDDFGTYTENTFLVGERDQRLLVQSFPDGSNSQQFLVDPATGATVDADVLEASKDYAIYPPLASERLEVVESRRTPRGCRSRISAFDLDGEPLWQATVAGRRTTKRPRACLEPLVLDTPRVDVVADSDTGLTALDARSGEVLWTSSDYTEIDQVADGAVLVRDGFEHSAALDLRTGELRWRIPHSVGGWDVDGRYIAGNTSECEVTCSIVVDARTGDVLLHLEGVSESYLPPRRPGGRTALLTRIDDDESYRAAYGFTVLPRLGDDAPAATR</sequence>
<evidence type="ECO:0000256" key="1">
    <source>
        <dbReference type="SAM" id="MobiDB-lite"/>
    </source>
</evidence>
<dbReference type="PANTHER" id="PTHR34512:SF30">
    <property type="entry name" value="OUTER MEMBRANE PROTEIN ASSEMBLY FACTOR BAMB"/>
    <property type="match status" value="1"/>
</dbReference>
<protein>
    <recommendedName>
        <fullName evidence="3">Pyrrolo-quinoline quinone repeat domain-containing protein</fullName>
    </recommendedName>
</protein>
<feature type="compositionally biased region" description="Pro residues" evidence="1">
    <location>
        <begin position="57"/>
        <end position="68"/>
    </location>
</feature>
<dbReference type="InterPro" id="IPR015943">
    <property type="entry name" value="WD40/YVTN_repeat-like_dom_sf"/>
</dbReference>
<dbReference type="Gene3D" id="2.40.128.630">
    <property type="match status" value="1"/>
</dbReference>
<feature type="signal peptide" evidence="2">
    <location>
        <begin position="1"/>
        <end position="35"/>
    </location>
</feature>
<feature type="chain" id="PRO_5047441323" description="Pyrrolo-quinoline quinone repeat domain-containing protein" evidence="2">
    <location>
        <begin position="36"/>
        <end position="480"/>
    </location>
</feature>
<dbReference type="SMART" id="SM00564">
    <property type="entry name" value="PQQ"/>
    <property type="match status" value="3"/>
</dbReference>
<feature type="compositionally biased region" description="Low complexity" evidence="1">
    <location>
        <begin position="43"/>
        <end position="56"/>
    </location>
</feature>
<feature type="domain" description="Pyrrolo-quinoline quinone repeat" evidence="3">
    <location>
        <begin position="94"/>
        <end position="211"/>
    </location>
</feature>
<keyword evidence="2" id="KW-0732">Signal</keyword>
<dbReference type="SUPFAM" id="SSF50998">
    <property type="entry name" value="Quinoprotein alcohol dehydrogenase-like"/>
    <property type="match status" value="2"/>
</dbReference>
<accession>A0ABP9PLR5</accession>
<dbReference type="Gene3D" id="2.130.10.10">
    <property type="entry name" value="YVTN repeat-like/Quinoprotein amine dehydrogenase"/>
    <property type="match status" value="1"/>
</dbReference>
<reference evidence="5" key="1">
    <citation type="journal article" date="2019" name="Int. J. Syst. Evol. Microbiol.">
        <title>The Global Catalogue of Microorganisms (GCM) 10K type strain sequencing project: providing services to taxonomists for standard genome sequencing and annotation.</title>
        <authorList>
            <consortium name="The Broad Institute Genomics Platform"/>
            <consortium name="The Broad Institute Genome Sequencing Center for Infectious Disease"/>
            <person name="Wu L."/>
            <person name="Ma J."/>
        </authorList>
    </citation>
    <scope>NUCLEOTIDE SEQUENCE [LARGE SCALE GENOMIC DNA]</scope>
    <source>
        <strain evidence="5">JCM 18459</strain>
    </source>
</reference>
<dbReference type="PANTHER" id="PTHR34512">
    <property type="entry name" value="CELL SURFACE PROTEIN"/>
    <property type="match status" value="1"/>
</dbReference>
<comment type="caution">
    <text evidence="4">The sequence shown here is derived from an EMBL/GenBank/DDBJ whole genome shotgun (WGS) entry which is preliminary data.</text>
</comment>
<evidence type="ECO:0000259" key="3">
    <source>
        <dbReference type="Pfam" id="PF13360"/>
    </source>
</evidence>
<gene>
    <name evidence="4" type="ORF">GCM10023340_22970</name>
</gene>
<name>A0ABP9PLR5_9ACTN</name>
<dbReference type="InterPro" id="IPR018391">
    <property type="entry name" value="PQQ_b-propeller_rpt"/>
</dbReference>
<feature type="domain" description="Pyrrolo-quinoline quinone repeat" evidence="3">
    <location>
        <begin position="289"/>
        <end position="389"/>
    </location>
</feature>
<evidence type="ECO:0000256" key="2">
    <source>
        <dbReference type="SAM" id="SignalP"/>
    </source>
</evidence>
<keyword evidence="5" id="KW-1185">Reference proteome</keyword>
<evidence type="ECO:0000313" key="5">
    <source>
        <dbReference type="Proteomes" id="UP001500221"/>
    </source>
</evidence>
<dbReference type="InterPro" id="IPR011047">
    <property type="entry name" value="Quinoprotein_ADH-like_sf"/>
</dbReference>
<evidence type="ECO:0000313" key="4">
    <source>
        <dbReference type="EMBL" id="GAA5148730.1"/>
    </source>
</evidence>
<dbReference type="Proteomes" id="UP001500221">
    <property type="component" value="Unassembled WGS sequence"/>
</dbReference>
<dbReference type="EMBL" id="BAABKG010000003">
    <property type="protein sequence ID" value="GAA5148730.1"/>
    <property type="molecule type" value="Genomic_DNA"/>
</dbReference>
<proteinExistence type="predicted"/>
<feature type="region of interest" description="Disordered" evidence="1">
    <location>
        <begin position="38"/>
        <end position="79"/>
    </location>
</feature>
<organism evidence="4 5">
    <name type="scientific">Nocardioides marinquilinus</name>
    <dbReference type="NCBI Taxonomy" id="1210400"/>
    <lineage>
        <taxon>Bacteria</taxon>
        <taxon>Bacillati</taxon>
        <taxon>Actinomycetota</taxon>
        <taxon>Actinomycetes</taxon>
        <taxon>Propionibacteriales</taxon>
        <taxon>Nocardioidaceae</taxon>
        <taxon>Nocardioides</taxon>
    </lineage>
</organism>
<dbReference type="InterPro" id="IPR002372">
    <property type="entry name" value="PQQ_rpt_dom"/>
</dbReference>